<dbReference type="GO" id="GO:0031114">
    <property type="term" value="P:regulation of microtubule depolymerization"/>
    <property type="evidence" value="ECO:0007669"/>
    <property type="project" value="TreeGrafter"/>
</dbReference>
<dbReference type="InterPro" id="IPR056617">
    <property type="entry name" value="MAP1B/S_N"/>
</dbReference>
<dbReference type="InterPro" id="IPR026074">
    <property type="entry name" value="MAP1"/>
</dbReference>
<protein>
    <submittedName>
        <fullName evidence="4">Microtubule-associated protein 1B-like protein</fullName>
    </submittedName>
</protein>
<feature type="compositionally biased region" description="Polar residues" evidence="1">
    <location>
        <begin position="1668"/>
        <end position="1682"/>
    </location>
</feature>
<evidence type="ECO:0000313" key="5">
    <source>
        <dbReference type="Proteomes" id="UP001279410"/>
    </source>
</evidence>
<feature type="compositionally biased region" description="Polar residues" evidence="1">
    <location>
        <begin position="1337"/>
        <end position="1357"/>
    </location>
</feature>
<feature type="compositionally biased region" description="Basic and acidic residues" evidence="1">
    <location>
        <begin position="1174"/>
        <end position="1191"/>
    </location>
</feature>
<gene>
    <name evidence="4" type="ORF">AKAME5_001334000</name>
</gene>
<dbReference type="GO" id="GO:0007409">
    <property type="term" value="P:axonogenesis"/>
    <property type="evidence" value="ECO:0007669"/>
    <property type="project" value="TreeGrafter"/>
</dbReference>
<feature type="compositionally biased region" description="Polar residues" evidence="1">
    <location>
        <begin position="1456"/>
        <end position="1467"/>
    </location>
</feature>
<dbReference type="GO" id="GO:0005875">
    <property type="term" value="C:microtubule associated complex"/>
    <property type="evidence" value="ECO:0007669"/>
    <property type="project" value="TreeGrafter"/>
</dbReference>
<feature type="region of interest" description="Disordered" evidence="1">
    <location>
        <begin position="634"/>
        <end position="1263"/>
    </location>
</feature>
<feature type="compositionally biased region" description="Polar residues" evidence="1">
    <location>
        <begin position="1534"/>
        <end position="1548"/>
    </location>
</feature>
<proteinExistence type="predicted"/>
<feature type="compositionally biased region" description="Low complexity" evidence="1">
    <location>
        <begin position="1104"/>
        <end position="1123"/>
    </location>
</feature>
<evidence type="ECO:0000259" key="2">
    <source>
        <dbReference type="Pfam" id="PF23415"/>
    </source>
</evidence>
<evidence type="ECO:0000313" key="4">
    <source>
        <dbReference type="EMBL" id="GLD61540.1"/>
    </source>
</evidence>
<organism evidence="4 5">
    <name type="scientific">Lates japonicus</name>
    <name type="common">Japanese lates</name>
    <dbReference type="NCBI Taxonomy" id="270547"/>
    <lineage>
        <taxon>Eukaryota</taxon>
        <taxon>Metazoa</taxon>
        <taxon>Chordata</taxon>
        <taxon>Craniata</taxon>
        <taxon>Vertebrata</taxon>
        <taxon>Euteleostomi</taxon>
        <taxon>Actinopterygii</taxon>
        <taxon>Neopterygii</taxon>
        <taxon>Teleostei</taxon>
        <taxon>Neoteleostei</taxon>
        <taxon>Acanthomorphata</taxon>
        <taxon>Carangaria</taxon>
        <taxon>Carangaria incertae sedis</taxon>
        <taxon>Centropomidae</taxon>
        <taxon>Lates</taxon>
    </lineage>
</organism>
<feature type="compositionally biased region" description="Polar residues" evidence="1">
    <location>
        <begin position="1093"/>
        <end position="1103"/>
    </location>
</feature>
<feature type="compositionally biased region" description="Low complexity" evidence="1">
    <location>
        <begin position="1713"/>
        <end position="1733"/>
    </location>
</feature>
<feature type="compositionally biased region" description="Basic and acidic residues" evidence="1">
    <location>
        <begin position="806"/>
        <end position="864"/>
    </location>
</feature>
<dbReference type="GO" id="GO:0030425">
    <property type="term" value="C:dendrite"/>
    <property type="evidence" value="ECO:0007669"/>
    <property type="project" value="TreeGrafter"/>
</dbReference>
<dbReference type="GO" id="GO:0016358">
    <property type="term" value="P:dendrite development"/>
    <property type="evidence" value="ECO:0007669"/>
    <property type="project" value="TreeGrafter"/>
</dbReference>
<feature type="domain" description="Microtubule-associated protein 1A/B/S-like MBL-like" evidence="3">
    <location>
        <begin position="153"/>
        <end position="431"/>
    </location>
</feature>
<name>A0AAD3MW41_LATJO</name>
<dbReference type="Proteomes" id="UP001279410">
    <property type="component" value="Unassembled WGS sequence"/>
</dbReference>
<dbReference type="GO" id="GO:0008017">
    <property type="term" value="F:microtubule binding"/>
    <property type="evidence" value="ECO:0007669"/>
    <property type="project" value="InterPro"/>
</dbReference>
<feature type="compositionally biased region" description="Basic residues" evidence="1">
    <location>
        <begin position="1492"/>
        <end position="1505"/>
    </location>
</feature>
<evidence type="ECO:0000259" key="3">
    <source>
        <dbReference type="Pfam" id="PF25281"/>
    </source>
</evidence>
<feature type="compositionally biased region" description="Basic and acidic residues" evidence="1">
    <location>
        <begin position="1224"/>
        <end position="1242"/>
    </location>
</feature>
<evidence type="ECO:0000256" key="1">
    <source>
        <dbReference type="SAM" id="MobiDB-lite"/>
    </source>
</evidence>
<feature type="compositionally biased region" description="Basic and acidic residues" evidence="1">
    <location>
        <begin position="1136"/>
        <end position="1160"/>
    </location>
</feature>
<feature type="compositionally biased region" description="Basic residues" evidence="1">
    <location>
        <begin position="1638"/>
        <end position="1652"/>
    </location>
</feature>
<accession>A0AAD3MW41</accession>
<feature type="domain" description="Microtubule-associated protein 1B/S N-terminal" evidence="2">
    <location>
        <begin position="7"/>
        <end position="148"/>
    </location>
</feature>
<feature type="compositionally biased region" description="Basic and acidic residues" evidence="1">
    <location>
        <begin position="738"/>
        <end position="796"/>
    </location>
</feature>
<dbReference type="GO" id="GO:0005874">
    <property type="term" value="C:microtubule"/>
    <property type="evidence" value="ECO:0007669"/>
    <property type="project" value="InterPro"/>
</dbReference>
<feature type="compositionally biased region" description="Basic and acidic residues" evidence="1">
    <location>
        <begin position="1407"/>
        <end position="1425"/>
    </location>
</feature>
<dbReference type="GO" id="GO:0003779">
    <property type="term" value="F:actin binding"/>
    <property type="evidence" value="ECO:0007669"/>
    <property type="project" value="TreeGrafter"/>
</dbReference>
<dbReference type="GO" id="GO:0043025">
    <property type="term" value="C:neuronal cell body"/>
    <property type="evidence" value="ECO:0007669"/>
    <property type="project" value="TreeGrafter"/>
</dbReference>
<reference evidence="4" key="1">
    <citation type="submission" date="2022-08" db="EMBL/GenBank/DDBJ databases">
        <title>Genome sequencing of akame (Lates japonicus).</title>
        <authorList>
            <person name="Hashiguchi Y."/>
            <person name="Takahashi H."/>
        </authorList>
    </citation>
    <scope>NUCLEOTIDE SEQUENCE</scope>
    <source>
        <strain evidence="4">Kochi</strain>
    </source>
</reference>
<feature type="compositionally biased region" description="Basic and acidic residues" evidence="1">
    <location>
        <begin position="1311"/>
        <end position="1330"/>
    </location>
</feature>
<feature type="compositionally biased region" description="Basic and acidic residues" evidence="1">
    <location>
        <begin position="1200"/>
        <end position="1216"/>
    </location>
</feature>
<feature type="compositionally biased region" description="Basic and acidic residues" evidence="1">
    <location>
        <begin position="874"/>
        <end position="945"/>
    </location>
</feature>
<dbReference type="SUPFAM" id="SSF56281">
    <property type="entry name" value="Metallo-hydrolase/oxidoreductase"/>
    <property type="match status" value="1"/>
</dbReference>
<feature type="compositionally biased region" description="Low complexity" evidence="1">
    <location>
        <begin position="1429"/>
        <end position="1443"/>
    </location>
</feature>
<comment type="caution">
    <text evidence="4">The sequence shown here is derived from an EMBL/GenBank/DDBJ whole genome shotgun (WGS) entry which is preliminary data.</text>
</comment>
<dbReference type="InterPro" id="IPR057480">
    <property type="entry name" value="MAP1A/B/S-like_MBL"/>
</dbReference>
<feature type="compositionally biased region" description="Basic and acidic residues" evidence="1">
    <location>
        <begin position="1359"/>
        <end position="1378"/>
    </location>
</feature>
<feature type="compositionally biased region" description="Acidic residues" evidence="1">
    <location>
        <begin position="1379"/>
        <end position="1389"/>
    </location>
</feature>
<dbReference type="InterPro" id="IPR036866">
    <property type="entry name" value="RibonucZ/Hydroxyglut_hydro"/>
</dbReference>
<dbReference type="EMBL" id="BRZM01000047">
    <property type="protein sequence ID" value="GLD61540.1"/>
    <property type="molecule type" value="Genomic_DNA"/>
</dbReference>
<dbReference type="GO" id="GO:0000226">
    <property type="term" value="P:microtubule cytoskeleton organization"/>
    <property type="evidence" value="ECO:0007669"/>
    <property type="project" value="InterPro"/>
</dbReference>
<dbReference type="GO" id="GO:0005829">
    <property type="term" value="C:cytosol"/>
    <property type="evidence" value="ECO:0007669"/>
    <property type="project" value="TreeGrafter"/>
</dbReference>
<dbReference type="PANTHER" id="PTHR13843">
    <property type="entry name" value="MICROTUBULE-ASSOCIATED PROTEIN"/>
    <property type="match status" value="1"/>
</dbReference>
<sequence>MKSSLIANTNGQRTLHHSSDVLEIVVLVNPSEDTVVSEIQSLVTDSAGHKLLVLSGQSSDHGGLLLQTGVFTYQTFSRVFTDPGVSELLGTTAPKQQATLTVSCRGEVGWSSLGQLQILREFLEYKLNPEPVLPKMEGVTEFTEYISETVDVPSPFDLLEPPTSGGFLKLSKPCCYIFPGGRGDSALFAVNGFNILVDGGSERKSCFWKLVRHLDRIDSILLTHIGADNLPGINGLLQRKIAEQEEEQSQGSTNYSDWMKNLISPELGVVFFNVPEKLRMPESNLKVKRSIEEASLTLQYLNKLGIKPEPLFRVVSNTIEPITLFHKMGVGRLDMYILNPVKDSKEMQFLMQKWAGNSKAKTGIVLPNGKEGEISVPYLTSVTALVVWLPANPAEKIVRVLFPGNAPQNKILEGLEKLKHLDFLRYPEEQEKEEEEEEAVEKAELEEVEDLDVIADEEIKVKPEDAVEEQMVTESKTDEIMTAAKYEEEEEEGYLSHVGGATAPITSIAQGAAAAEPVSYIQDETIPGYSETEQTISDEEIHEEAEERIPHLQYDVGSYDISVPDQTESFVNIHGMREMQAAAMTEKGFIPAVQEQVSVFTNIITAPLAEEEHVSSATSITEYDKMSSFPTSIAEDQSVASVAAPQAEEPPKTPAPLSTPPDDIKEVPVTKEPEKDISPVPKDESKQAETTPVVAASLTEVQPPMLERDSLISSAQREEDIDVGLKDKEPKVPVPGKFPEREGRFLDDDDDDHKKDDDDHDDKSAVKIVKAEQEKDKDDISDVKQIEDEQKQKSVTEEEVSAIKSITDEKAEKEAVKDDTSDIKPVKEEQIAKDTVTVDRAIKDEQKEPEKDHIPEAKPTKEAEVEIVAAPEAKQIKDEQEQKDTKQDEDVDLKTKETEVEKDDVSDVGEEKGQEESKDDTAGVKLTKMDAVKPGVEGEKEQETNREDEEEEDICMGGAGSRPLSVEPRKSDHDISSAGLPLTETALKSDQTKPPTSEQTTVIIPTLTMQEPSIDEDVKESGKEESRLSPTADKDDVKTETTTAPLAKPEPSFDIVTSKEETSSTPKQEPASDIPAAKAEPVSDSTEKKPALSTVSSTDSQPRSCTLSSTESQSSVEETPQQEKQIPSQTSPGVTDTEKTKPDEKPRKEAEREMEGEREVASPGFSRPCSYFTLDRDSEEAGHTDAAKSEPAKIQSGDKVTSEKEAVSGSLKDGKETFGASKYDPYEKPIPKDQDLDSREEPEVSLGFDHTSDIGIDDNRRTSQTEAGGAMFLLDDQYKEEPLSFSRVDYSPVSLTESERSSHHSRSASPKYEDREKGQEEESEREERPDTPYVEKSFSSIDMQDNKMSQAAESYSFTPKEDKPEKSEKEKDDMKEGYGDDDEEEEAMEAMEWMSSVHSTSMSSSKDTYHTDTSGKGDVKTDRPSDLNTGATSSSASPPGYSSCEYKHRKGELSPSFINPSPHQLSSDEGEEDGRSDHFQDGDEDDQEQHSVKRRSHKQRHHHAQSYHGDAGSHQLPGAMSSGLAVTLAGEETPPTSASESLPSQSDSDVPPETEECPSITAEGNLDSDEDAEHLPVDKLSASGGGHHPPSPRSAQRTHDPPPTPMKDPHPHPPHPDVCMVDPEALLNDHSSTEKLLKKEHKTTKGLRKGKPKSASPARKGEVRKRSSTPVKQSKDSTSPRSASLRRKDTERSSRLIKMSETQGSRTEILNPGKGLVNGVKSSSGNNSQKTSSAVPPGPPVYVDLAYVPNHCSAKNVDQEFFKRVRAAYYVVSGNDPGSGEPSRGVLDALLEGKAQWGSNLQVTLIPTHDTEVTRDWYQQTHERQQDLNIMVLASSSTVVMQDESFPACKIEF</sequence>
<feature type="compositionally biased region" description="Polar residues" evidence="1">
    <location>
        <begin position="986"/>
        <end position="1011"/>
    </location>
</feature>
<keyword evidence="5" id="KW-1185">Reference proteome</keyword>
<feature type="region of interest" description="Disordered" evidence="1">
    <location>
        <begin position="1292"/>
        <end position="1738"/>
    </location>
</feature>
<feature type="compositionally biased region" description="Polar residues" evidence="1">
    <location>
        <begin position="1124"/>
        <end position="1134"/>
    </location>
</feature>
<dbReference type="Pfam" id="PF23415">
    <property type="entry name" value="MAPB1_N"/>
    <property type="match status" value="1"/>
</dbReference>
<dbReference type="PANTHER" id="PTHR13843:SF6">
    <property type="entry name" value="MICROTUBULE-ASSOCIATED PROTEIN 1A"/>
    <property type="match status" value="1"/>
</dbReference>
<dbReference type="Pfam" id="PF25281">
    <property type="entry name" value="MBL_MAP1B"/>
    <property type="match status" value="1"/>
</dbReference>
<feature type="compositionally biased region" description="Basic and acidic residues" evidence="1">
    <location>
        <begin position="662"/>
        <end position="687"/>
    </location>
</feature>
<feature type="compositionally biased region" description="Basic and acidic residues" evidence="1">
    <location>
        <begin position="1019"/>
        <end position="1039"/>
    </location>
</feature>
<feature type="compositionally biased region" description="Low complexity" evidence="1">
    <location>
        <begin position="1390"/>
        <end position="1405"/>
    </location>
</feature>
<dbReference type="GO" id="GO:0045202">
    <property type="term" value="C:synapse"/>
    <property type="evidence" value="ECO:0007669"/>
    <property type="project" value="TreeGrafter"/>
</dbReference>